<keyword evidence="4" id="KW-1185">Reference proteome</keyword>
<dbReference type="AlphaFoldDB" id="A0A508TPH3"/>
<protein>
    <recommendedName>
        <fullName evidence="2">DUF1468 domain-containing protein</fullName>
    </recommendedName>
</protein>
<gene>
    <name evidence="3" type="ORF">CI1B_62810</name>
</gene>
<dbReference type="EMBL" id="CAADFC020000028">
    <property type="protein sequence ID" value="VIO76184.1"/>
    <property type="molecule type" value="Genomic_DNA"/>
</dbReference>
<dbReference type="Proteomes" id="UP000328092">
    <property type="component" value="Unassembled WGS sequence"/>
</dbReference>
<feature type="transmembrane region" description="Helical" evidence="1">
    <location>
        <begin position="167"/>
        <end position="186"/>
    </location>
</feature>
<dbReference type="InterPro" id="IPR009936">
    <property type="entry name" value="DUF1468"/>
</dbReference>
<evidence type="ECO:0000313" key="4">
    <source>
        <dbReference type="Proteomes" id="UP000328092"/>
    </source>
</evidence>
<accession>A0A508TPH3</accession>
<feature type="transmembrane region" description="Helical" evidence="1">
    <location>
        <begin position="130"/>
        <end position="147"/>
    </location>
</feature>
<keyword evidence="1" id="KW-0812">Transmembrane</keyword>
<dbReference type="RefSeq" id="WP_139863008.1">
    <property type="nucleotide sequence ID" value="NZ_CAADFC020000028.1"/>
</dbReference>
<feature type="transmembrane region" description="Helical" evidence="1">
    <location>
        <begin position="198"/>
        <end position="231"/>
    </location>
</feature>
<reference evidence="3" key="1">
    <citation type="submission" date="2019-02" db="EMBL/GenBank/DDBJ databases">
        <authorList>
            <person name="Pothier F.J."/>
        </authorList>
    </citation>
    <scope>NUCLEOTIDE SEQUENCE</scope>
    <source>
        <strain evidence="3">CI-1B</strain>
    </source>
</reference>
<dbReference type="Pfam" id="PF07331">
    <property type="entry name" value="TctB"/>
    <property type="match status" value="1"/>
</dbReference>
<feature type="transmembrane region" description="Helical" evidence="1">
    <location>
        <begin position="106"/>
        <end position="123"/>
    </location>
</feature>
<feature type="transmembrane region" description="Helical" evidence="1">
    <location>
        <begin position="61"/>
        <end position="86"/>
    </location>
</feature>
<evidence type="ECO:0000259" key="2">
    <source>
        <dbReference type="Pfam" id="PF07331"/>
    </source>
</evidence>
<dbReference type="OrthoDB" id="7914375at2"/>
<feature type="transmembrane region" description="Helical" evidence="1">
    <location>
        <begin position="237"/>
        <end position="260"/>
    </location>
</feature>
<sequence length="273" mass="28437">MADTMGHTASATDNMTRNTSVALGIVLLGLAPQIFELVWSLGTLVGLGAGRGPLQVVTAHLTALVTSVPSLIAVLAAVPGMILSYFSPGSAAAAAKSTLSSDELLALIYSYPLFAVAILTLFVRIRAPQDYIGGVVLMAVALFALWASSDLQGMHGFSFGAGTAPRMFGVLLVALSASIALTGLLHEGEGLSHYSWRGPLFVSAAIIFFALAIRPLGLVVTAFSSFLIAAIGSHETTWLEAVIVGACLTLGCAILFPYILGLPMPMFPRFLIQ</sequence>
<organism evidence="3 4">
    <name type="scientific">Bradyrhizobium ivorense</name>
    <dbReference type="NCBI Taxonomy" id="2511166"/>
    <lineage>
        <taxon>Bacteria</taxon>
        <taxon>Pseudomonadati</taxon>
        <taxon>Pseudomonadota</taxon>
        <taxon>Alphaproteobacteria</taxon>
        <taxon>Hyphomicrobiales</taxon>
        <taxon>Nitrobacteraceae</taxon>
        <taxon>Bradyrhizobium</taxon>
    </lineage>
</organism>
<keyword evidence="1" id="KW-1133">Transmembrane helix</keyword>
<evidence type="ECO:0000313" key="3">
    <source>
        <dbReference type="EMBL" id="VIO76184.1"/>
    </source>
</evidence>
<feature type="domain" description="DUF1468" evidence="2">
    <location>
        <begin position="132"/>
        <end position="265"/>
    </location>
</feature>
<comment type="caution">
    <text evidence="3">The sequence shown here is derived from an EMBL/GenBank/DDBJ whole genome shotgun (WGS) entry which is preliminary data.</text>
</comment>
<evidence type="ECO:0000256" key="1">
    <source>
        <dbReference type="SAM" id="Phobius"/>
    </source>
</evidence>
<name>A0A508TPH3_9BRAD</name>
<proteinExistence type="predicted"/>
<feature type="transmembrane region" description="Helical" evidence="1">
    <location>
        <begin position="20"/>
        <end position="49"/>
    </location>
</feature>
<keyword evidence="1" id="KW-0472">Membrane</keyword>